<dbReference type="Proteomes" id="UP001169760">
    <property type="component" value="Unassembled WGS sequence"/>
</dbReference>
<feature type="domain" description="VWFA" evidence="1">
    <location>
        <begin position="28"/>
        <end position="215"/>
    </location>
</feature>
<accession>A0AAW7X2Q1</accession>
<evidence type="ECO:0000259" key="1">
    <source>
        <dbReference type="PROSITE" id="PS50234"/>
    </source>
</evidence>
<protein>
    <submittedName>
        <fullName evidence="2">VWA domain-containing protein</fullName>
    </submittedName>
</protein>
<evidence type="ECO:0000313" key="3">
    <source>
        <dbReference type="Proteomes" id="UP001169760"/>
    </source>
</evidence>
<dbReference type="InterPro" id="IPR036465">
    <property type="entry name" value="vWFA_dom_sf"/>
</dbReference>
<dbReference type="EMBL" id="JAUOPB010000001">
    <property type="protein sequence ID" value="MDO6420926.1"/>
    <property type="molecule type" value="Genomic_DNA"/>
</dbReference>
<gene>
    <name evidence="2" type="ORF">Q4521_00420</name>
</gene>
<dbReference type="SUPFAM" id="SSF53300">
    <property type="entry name" value="vWA-like"/>
    <property type="match status" value="1"/>
</dbReference>
<dbReference type="PROSITE" id="PS50234">
    <property type="entry name" value="VWFA"/>
    <property type="match status" value="1"/>
</dbReference>
<dbReference type="AlphaFoldDB" id="A0AAW7X2Q1"/>
<sequence length="215" mass="23740">MKTLLIPLLFCLSLLGCSQETPQNYSKGVYLLLDTSGTYTQELQKARQLINIILADLEPGDTFAVARIDSGSFSEKDIVAKIVVDGRPSMATKQKREFAKAIETFVNTITSSAYTDISGGLLQAVEYLNEANVGKKTIMIYSDLKEELPKGFVRNFDIQMDGFNVIALNVTKLRADNQNPQEYLDRLATWNDKIAGGGGHWAVVNDLDKPEAISL</sequence>
<dbReference type="PROSITE" id="PS51257">
    <property type="entry name" value="PROKAR_LIPOPROTEIN"/>
    <property type="match status" value="1"/>
</dbReference>
<dbReference type="RefSeq" id="WP_303490054.1">
    <property type="nucleotide sequence ID" value="NZ_JAUOPB010000001.1"/>
</dbReference>
<organism evidence="2 3">
    <name type="scientific">Saccharophagus degradans</name>
    <dbReference type="NCBI Taxonomy" id="86304"/>
    <lineage>
        <taxon>Bacteria</taxon>
        <taxon>Pseudomonadati</taxon>
        <taxon>Pseudomonadota</taxon>
        <taxon>Gammaproteobacteria</taxon>
        <taxon>Cellvibrionales</taxon>
        <taxon>Cellvibrionaceae</taxon>
        <taxon>Saccharophagus</taxon>
    </lineage>
</organism>
<name>A0AAW7X2Q1_9GAMM</name>
<proteinExistence type="predicted"/>
<evidence type="ECO:0000313" key="2">
    <source>
        <dbReference type="EMBL" id="MDO6420926.1"/>
    </source>
</evidence>
<reference evidence="2" key="1">
    <citation type="submission" date="2023-07" db="EMBL/GenBank/DDBJ databases">
        <title>Genome content predicts the carbon catabolic preferences of heterotrophic bacteria.</title>
        <authorList>
            <person name="Gralka M."/>
        </authorList>
    </citation>
    <scope>NUCLEOTIDE SEQUENCE</scope>
    <source>
        <strain evidence="2">I3M17_2</strain>
    </source>
</reference>
<dbReference type="Gene3D" id="3.40.50.410">
    <property type="entry name" value="von Willebrand factor, type A domain"/>
    <property type="match status" value="1"/>
</dbReference>
<comment type="caution">
    <text evidence="2">The sequence shown here is derived from an EMBL/GenBank/DDBJ whole genome shotgun (WGS) entry which is preliminary data.</text>
</comment>
<dbReference type="InterPro" id="IPR002035">
    <property type="entry name" value="VWF_A"/>
</dbReference>